<evidence type="ECO:0000313" key="2">
    <source>
        <dbReference type="Proteomes" id="UP000235371"/>
    </source>
</evidence>
<evidence type="ECO:0000313" key="1">
    <source>
        <dbReference type="EMBL" id="PMD52907.1"/>
    </source>
</evidence>
<proteinExistence type="predicted"/>
<dbReference type="EMBL" id="KZ613895">
    <property type="protein sequence ID" value="PMD52907.1"/>
    <property type="molecule type" value="Genomic_DNA"/>
</dbReference>
<name>A0A2J6SQ75_9HELO</name>
<organism evidence="1 2">
    <name type="scientific">Hyaloscypha bicolor E</name>
    <dbReference type="NCBI Taxonomy" id="1095630"/>
    <lineage>
        <taxon>Eukaryota</taxon>
        <taxon>Fungi</taxon>
        <taxon>Dikarya</taxon>
        <taxon>Ascomycota</taxon>
        <taxon>Pezizomycotina</taxon>
        <taxon>Leotiomycetes</taxon>
        <taxon>Helotiales</taxon>
        <taxon>Hyaloscyphaceae</taxon>
        <taxon>Hyaloscypha</taxon>
        <taxon>Hyaloscypha bicolor</taxon>
    </lineage>
</organism>
<sequence>MLKPQHQNAGVGVTWRAYQPEQKFLSSVAGTSGYSMAVSARRTYVRCDFMMLYNHTPYTAPSQPSSLVKRTLRSPDVKPMISFLPSIAKRPALSSMGRDEMKVGYRDNSVDIGSKEALVTLSRCDQMFSVGSVTGASSLAARDAGANLYKIIDHSFESFSEKVQPAVCPLFS</sequence>
<dbReference type="InParanoid" id="A0A2J6SQ75"/>
<gene>
    <name evidence="1" type="ORF">K444DRAFT_193903</name>
</gene>
<dbReference type="GeneID" id="36579032"/>
<dbReference type="RefSeq" id="XP_024729811.1">
    <property type="nucleotide sequence ID" value="XM_024870950.1"/>
</dbReference>
<keyword evidence="2" id="KW-1185">Reference proteome</keyword>
<protein>
    <submittedName>
        <fullName evidence="1">Uncharacterized protein</fullName>
    </submittedName>
</protein>
<reference evidence="1 2" key="1">
    <citation type="submission" date="2016-04" db="EMBL/GenBank/DDBJ databases">
        <title>A degradative enzymes factory behind the ericoid mycorrhizal symbiosis.</title>
        <authorList>
            <consortium name="DOE Joint Genome Institute"/>
            <person name="Martino E."/>
            <person name="Morin E."/>
            <person name="Grelet G."/>
            <person name="Kuo A."/>
            <person name="Kohler A."/>
            <person name="Daghino S."/>
            <person name="Barry K."/>
            <person name="Choi C."/>
            <person name="Cichocki N."/>
            <person name="Clum A."/>
            <person name="Copeland A."/>
            <person name="Hainaut M."/>
            <person name="Haridas S."/>
            <person name="Labutti K."/>
            <person name="Lindquist E."/>
            <person name="Lipzen A."/>
            <person name="Khouja H.-R."/>
            <person name="Murat C."/>
            <person name="Ohm R."/>
            <person name="Olson A."/>
            <person name="Spatafora J."/>
            <person name="Veneault-Fourrey C."/>
            <person name="Henrissat B."/>
            <person name="Grigoriev I."/>
            <person name="Martin F."/>
            <person name="Perotto S."/>
        </authorList>
    </citation>
    <scope>NUCLEOTIDE SEQUENCE [LARGE SCALE GENOMIC DNA]</scope>
    <source>
        <strain evidence="1 2">E</strain>
    </source>
</reference>
<accession>A0A2J6SQ75</accession>
<dbReference type="Proteomes" id="UP000235371">
    <property type="component" value="Unassembled WGS sequence"/>
</dbReference>
<dbReference type="AlphaFoldDB" id="A0A2J6SQ75"/>